<sequence>MRLIEWEVSEDGCEEQIVIPKQKRELADEEGISTENGQKVTVQILNLNSGESYTGRLSITGNDLTRPRLPSPGAGYSFNPGVRGNGAQVA</sequence>
<evidence type="ECO:0000256" key="1">
    <source>
        <dbReference type="SAM" id="MobiDB-lite"/>
    </source>
</evidence>
<evidence type="ECO:0000313" key="2">
    <source>
        <dbReference type="EMBL" id="GAI82428.1"/>
    </source>
</evidence>
<reference evidence="2" key="1">
    <citation type="journal article" date="2014" name="Front. Microbiol.">
        <title>High frequency of phylogenetically diverse reductive dehalogenase-homologous genes in deep subseafloor sedimentary metagenomes.</title>
        <authorList>
            <person name="Kawai M."/>
            <person name="Futagami T."/>
            <person name="Toyoda A."/>
            <person name="Takaki Y."/>
            <person name="Nishi S."/>
            <person name="Hori S."/>
            <person name="Arai W."/>
            <person name="Tsubouchi T."/>
            <person name="Morono Y."/>
            <person name="Uchiyama I."/>
            <person name="Ito T."/>
            <person name="Fujiyama A."/>
            <person name="Inagaki F."/>
            <person name="Takami H."/>
        </authorList>
    </citation>
    <scope>NUCLEOTIDE SEQUENCE</scope>
    <source>
        <strain evidence="2">Expedition CK06-06</strain>
    </source>
</reference>
<gene>
    <name evidence="2" type="ORF">S12H4_16993</name>
</gene>
<feature type="region of interest" description="Disordered" evidence="1">
    <location>
        <begin position="58"/>
        <end position="90"/>
    </location>
</feature>
<dbReference type="EMBL" id="BARW01008262">
    <property type="protein sequence ID" value="GAI82428.1"/>
    <property type="molecule type" value="Genomic_DNA"/>
</dbReference>
<organism evidence="2">
    <name type="scientific">marine sediment metagenome</name>
    <dbReference type="NCBI Taxonomy" id="412755"/>
    <lineage>
        <taxon>unclassified sequences</taxon>
        <taxon>metagenomes</taxon>
        <taxon>ecological metagenomes</taxon>
    </lineage>
</organism>
<comment type="caution">
    <text evidence="2">The sequence shown here is derived from an EMBL/GenBank/DDBJ whole genome shotgun (WGS) entry which is preliminary data.</text>
</comment>
<protein>
    <submittedName>
        <fullName evidence="2">Uncharacterized protein</fullName>
    </submittedName>
</protein>
<dbReference type="AlphaFoldDB" id="X1RP43"/>
<proteinExistence type="predicted"/>
<name>X1RP43_9ZZZZ</name>
<accession>X1RP43</accession>